<feature type="transmembrane region" description="Helical" evidence="1">
    <location>
        <begin position="221"/>
        <end position="252"/>
    </location>
</feature>
<dbReference type="Proteomes" id="UP001336835">
    <property type="component" value="Unassembled WGS sequence"/>
</dbReference>
<keyword evidence="1" id="KW-0812">Transmembrane</keyword>
<comment type="caution">
    <text evidence="2">The sequence shown here is derived from an EMBL/GenBank/DDBJ whole genome shotgun (WGS) entry which is preliminary data.</text>
</comment>
<reference evidence="2 3" key="1">
    <citation type="submission" date="2024-01" db="EMBL/GenBank/DDBJ databases">
        <title>Pedobacter sp. nov., isolated from fresh soil.</title>
        <authorList>
            <person name="Le N.T.T."/>
        </authorList>
    </citation>
    <scope>NUCLEOTIDE SEQUENCE [LARGE SCALE GENOMIC DNA]</scope>
    <source>
        <strain evidence="2 3">KR3-3</strain>
    </source>
</reference>
<dbReference type="EMBL" id="JAZDQT010000001">
    <property type="protein sequence ID" value="MEE1945236.1"/>
    <property type="molecule type" value="Genomic_DNA"/>
</dbReference>
<evidence type="ECO:0000313" key="3">
    <source>
        <dbReference type="Proteomes" id="UP001336835"/>
    </source>
</evidence>
<dbReference type="InterPro" id="IPR022134">
    <property type="entry name" value="DUF3667"/>
</dbReference>
<keyword evidence="1" id="KW-1133">Transmembrane helix</keyword>
<gene>
    <name evidence="2" type="ORF">VRU48_08960</name>
</gene>
<accession>A0ABU7I7G5</accession>
<feature type="transmembrane region" description="Helical" evidence="1">
    <location>
        <begin position="81"/>
        <end position="98"/>
    </location>
</feature>
<dbReference type="Pfam" id="PF12412">
    <property type="entry name" value="DUF3667"/>
    <property type="match status" value="1"/>
</dbReference>
<organism evidence="2 3">
    <name type="scientific">Pedobacter albus</name>
    <dbReference type="NCBI Taxonomy" id="3113905"/>
    <lineage>
        <taxon>Bacteria</taxon>
        <taxon>Pseudomonadati</taxon>
        <taxon>Bacteroidota</taxon>
        <taxon>Sphingobacteriia</taxon>
        <taxon>Sphingobacteriales</taxon>
        <taxon>Sphingobacteriaceae</taxon>
        <taxon>Pedobacter</taxon>
    </lineage>
</organism>
<evidence type="ECO:0000313" key="2">
    <source>
        <dbReference type="EMBL" id="MEE1945236.1"/>
    </source>
</evidence>
<feature type="transmembrane region" description="Helical" evidence="1">
    <location>
        <begin position="160"/>
        <end position="179"/>
    </location>
</feature>
<dbReference type="RefSeq" id="WP_330107583.1">
    <property type="nucleotide sequence ID" value="NZ_JAZDQT010000001.1"/>
</dbReference>
<proteinExistence type="predicted"/>
<keyword evidence="3" id="KW-1185">Reference proteome</keyword>
<evidence type="ECO:0000256" key="1">
    <source>
        <dbReference type="SAM" id="Phobius"/>
    </source>
</evidence>
<keyword evidence="1" id="KW-0472">Membrane</keyword>
<name>A0ABU7I7G5_9SPHI</name>
<feature type="transmembrane region" description="Helical" evidence="1">
    <location>
        <begin position="129"/>
        <end position="148"/>
    </location>
</feature>
<sequence>MQESTSCKNCQAVTAGNYCSNCGQATDTHRLSAHYLWHDIQHHLLHFDKGVLYTVKELFTRPGYSIREYIEGKRVKHFRPISFAILLATVYGILSLYFHTDVAGGIKYEFSESGAAAFQRLNEWASQHYVAYMMIALPFAALGAFLAFRSQRYNFVEHFVLAAFLLGQALVVMLLFFPLNYLLADSPLLKVMSTVVAFIGFGLNVWVNIQFFDKLSRMRVFWLTLLSYLIMTVAMSILSAGGTIVYLVFIYLTKA</sequence>
<protein>
    <submittedName>
        <fullName evidence="2">DUF3667 domain-containing protein</fullName>
    </submittedName>
</protein>
<feature type="transmembrane region" description="Helical" evidence="1">
    <location>
        <begin position="191"/>
        <end position="209"/>
    </location>
</feature>